<dbReference type="Pfam" id="PF10151">
    <property type="entry name" value="TMEM214"/>
    <property type="match status" value="1"/>
</dbReference>
<dbReference type="OMA" id="REFHEKV"/>
<evidence type="ECO:0000313" key="2">
    <source>
        <dbReference type="EMBL" id="SPP79862.1"/>
    </source>
</evidence>
<proteinExistence type="predicted"/>
<gene>
    <name evidence="2" type="ORF">DGUA_6G012777</name>
</gene>
<keyword evidence="1" id="KW-0812">Transmembrane</keyword>
<keyword evidence="1" id="KW-0472">Membrane</keyword>
<evidence type="ECO:0000256" key="1">
    <source>
        <dbReference type="SAM" id="Phobius"/>
    </source>
</evidence>
<dbReference type="InterPro" id="IPR019308">
    <property type="entry name" value="TMEM214"/>
</dbReference>
<feature type="transmembrane region" description="Helical" evidence="1">
    <location>
        <begin position="7"/>
        <end position="25"/>
    </location>
</feature>
<dbReference type="AlphaFoldDB" id="A0A3B0JHS8"/>
<evidence type="ECO:0000313" key="3">
    <source>
        <dbReference type="Proteomes" id="UP000268350"/>
    </source>
</evidence>
<keyword evidence="1" id="KW-1133">Transmembrane helix</keyword>
<keyword evidence="3" id="KW-1185">Reference proteome</keyword>
<reference evidence="3" key="1">
    <citation type="submission" date="2018-01" db="EMBL/GenBank/DDBJ databases">
        <authorList>
            <person name="Alioto T."/>
            <person name="Alioto T."/>
        </authorList>
    </citation>
    <scope>NUCLEOTIDE SEQUENCE [LARGE SCALE GENOMIC DNA]</scope>
</reference>
<dbReference type="Proteomes" id="UP000268350">
    <property type="component" value="Unassembled WGS sequence"/>
</dbReference>
<sequence>MQRLTSKCKWGCILIILMLCIALYYDTEINGQGLFEASATGKLLTNAGLLPHLQKGCHGVMVAIARAIKYVNPYILIVTQMVENLWQQLVTDAGNIYECFKGSFAGNWTVNIGVFDQYAPNLSQKLKSFAADAMGSYNETASVMEDSFNQILLFAGQYNKEFNKKVDEYAQRKMF</sequence>
<protein>
    <submittedName>
        <fullName evidence="2">Uncharacterized protein</fullName>
    </submittedName>
</protein>
<name>A0A3B0JHS8_DROGU</name>
<accession>A0A3B0JHS8</accession>
<organism evidence="2 3">
    <name type="scientific">Drosophila guanche</name>
    <name type="common">Fruit fly</name>
    <dbReference type="NCBI Taxonomy" id="7266"/>
    <lineage>
        <taxon>Eukaryota</taxon>
        <taxon>Metazoa</taxon>
        <taxon>Ecdysozoa</taxon>
        <taxon>Arthropoda</taxon>
        <taxon>Hexapoda</taxon>
        <taxon>Insecta</taxon>
        <taxon>Pterygota</taxon>
        <taxon>Neoptera</taxon>
        <taxon>Endopterygota</taxon>
        <taxon>Diptera</taxon>
        <taxon>Brachycera</taxon>
        <taxon>Muscomorpha</taxon>
        <taxon>Ephydroidea</taxon>
        <taxon>Drosophilidae</taxon>
        <taxon>Drosophila</taxon>
        <taxon>Sophophora</taxon>
    </lineage>
</organism>
<dbReference type="OrthoDB" id="10022292at2759"/>
<dbReference type="EMBL" id="OUUW01000004">
    <property type="protein sequence ID" value="SPP79862.1"/>
    <property type="molecule type" value="Genomic_DNA"/>
</dbReference>
<dbReference type="STRING" id="7266.A0A3B0JHS8"/>